<organism evidence="2 3">
    <name type="scientific">Gordonia crocea</name>
    <dbReference type="NCBI Taxonomy" id="589162"/>
    <lineage>
        <taxon>Bacteria</taxon>
        <taxon>Bacillati</taxon>
        <taxon>Actinomycetota</taxon>
        <taxon>Actinomycetes</taxon>
        <taxon>Mycobacteriales</taxon>
        <taxon>Gordoniaceae</taxon>
        <taxon>Gordonia</taxon>
    </lineage>
</organism>
<dbReference type="InterPro" id="IPR036291">
    <property type="entry name" value="NAD(P)-bd_dom_sf"/>
</dbReference>
<dbReference type="AlphaFoldDB" id="A0A7I9V270"/>
<proteinExistence type="predicted"/>
<dbReference type="Pfam" id="PF13460">
    <property type="entry name" value="NAD_binding_10"/>
    <property type="match status" value="1"/>
</dbReference>
<evidence type="ECO:0000313" key="3">
    <source>
        <dbReference type="Proteomes" id="UP000444980"/>
    </source>
</evidence>
<dbReference type="SUPFAM" id="SSF51735">
    <property type="entry name" value="NAD(P)-binding Rossmann-fold domains"/>
    <property type="match status" value="1"/>
</dbReference>
<dbReference type="OrthoDB" id="4248066at2"/>
<feature type="domain" description="NAD(P)-binding" evidence="1">
    <location>
        <begin position="7"/>
        <end position="196"/>
    </location>
</feature>
<accession>A0A7I9V270</accession>
<dbReference type="RefSeq" id="WP_161928782.1">
    <property type="nucleotide sequence ID" value="NZ_BJOU01000019.1"/>
</dbReference>
<dbReference type="InterPro" id="IPR016040">
    <property type="entry name" value="NAD(P)-bd_dom"/>
</dbReference>
<dbReference type="PANTHER" id="PTHR15020">
    <property type="entry name" value="FLAVIN REDUCTASE-RELATED"/>
    <property type="match status" value="1"/>
</dbReference>
<comment type="caution">
    <text evidence="2">The sequence shown here is derived from an EMBL/GenBank/DDBJ whole genome shotgun (WGS) entry which is preliminary data.</text>
</comment>
<dbReference type="PANTHER" id="PTHR15020:SF50">
    <property type="entry name" value="UPF0659 PROTEIN YMR090W"/>
    <property type="match status" value="1"/>
</dbReference>
<sequence length="215" mass="22328">MRVVIVGGHGKVALRAARLLTHRGDEVTALIRRADQADEVAETGAEPVLFDVEATTESAFAEVIGGHDAIVWSAGAGGGNPARTYAVDRDAAIRSMRAAATAGVRRYVMVSYYGASTHHGVPEDNSFFTYAEAKAAADEFLRGTDLDWTILGPSTLTDGPGGGVEVAEAGSATGQVKGAVSRDTVAAVVVAALHDPATIHRQLEFNDGPNAVGTW</sequence>
<dbReference type="Proteomes" id="UP000444980">
    <property type="component" value="Unassembled WGS sequence"/>
</dbReference>
<evidence type="ECO:0000313" key="2">
    <source>
        <dbReference type="EMBL" id="GED99517.1"/>
    </source>
</evidence>
<name>A0A7I9V270_9ACTN</name>
<gene>
    <name evidence="2" type="ORF">nbrc107697_35560</name>
</gene>
<dbReference type="Gene3D" id="3.40.50.720">
    <property type="entry name" value="NAD(P)-binding Rossmann-like Domain"/>
    <property type="match status" value="1"/>
</dbReference>
<keyword evidence="3" id="KW-1185">Reference proteome</keyword>
<reference evidence="3" key="1">
    <citation type="submission" date="2019-06" db="EMBL/GenBank/DDBJ databases">
        <title>Gordonia isolated from sludge of a wastewater treatment plant.</title>
        <authorList>
            <person name="Tamura T."/>
            <person name="Aoyama K."/>
            <person name="Kang Y."/>
            <person name="Saito S."/>
            <person name="Akiyama N."/>
            <person name="Yazawa K."/>
            <person name="Gonoi T."/>
            <person name="Mikami Y."/>
        </authorList>
    </citation>
    <scope>NUCLEOTIDE SEQUENCE [LARGE SCALE GENOMIC DNA]</scope>
    <source>
        <strain evidence="3">NBRC 107697</strain>
    </source>
</reference>
<dbReference type="CDD" id="cd05243">
    <property type="entry name" value="SDR_a5"/>
    <property type="match status" value="1"/>
</dbReference>
<evidence type="ECO:0000259" key="1">
    <source>
        <dbReference type="Pfam" id="PF13460"/>
    </source>
</evidence>
<protein>
    <submittedName>
        <fullName evidence="2">NAD-dependent dehydratase</fullName>
    </submittedName>
</protein>
<dbReference type="EMBL" id="BJOU01000019">
    <property type="protein sequence ID" value="GED99517.1"/>
    <property type="molecule type" value="Genomic_DNA"/>
</dbReference>